<sequence>MKKHLVLLSVWSIWCFILLGCNEVEEIDPSLDTSVSVEMVDEIYGSHPRQAMDVYLPSGRSSEDTKVLVWIHGGAWTDGDKSEFVAFKERFEQSFEGYAFVSLNYRLFNINTGSNRFPNQEEDVLEAIAYIKTNASKWGVAPEIVIAGASAGGHLALLHAYKNNTDRSVKAVLAFFPPTDFPSFHGFNLITTLLIEALHGGSPTNQAQRYIDSSPVNHIENTSVPTVFFHGTADNVVPIQQSQLLEQTLKNNNVPMSHRYVQGAQHGFSFAVYVEMIAQAAEFIKAQID</sequence>
<dbReference type="GO" id="GO:0016787">
    <property type="term" value="F:hydrolase activity"/>
    <property type="evidence" value="ECO:0007669"/>
    <property type="project" value="UniProtKB-KW"/>
</dbReference>
<organism evidence="3 4">
    <name type="scientific">Belliella filtrata</name>
    <dbReference type="NCBI Taxonomy" id="2923435"/>
    <lineage>
        <taxon>Bacteria</taxon>
        <taxon>Pseudomonadati</taxon>
        <taxon>Bacteroidota</taxon>
        <taxon>Cytophagia</taxon>
        <taxon>Cytophagales</taxon>
        <taxon>Cyclobacteriaceae</taxon>
        <taxon>Belliella</taxon>
    </lineage>
</organism>
<evidence type="ECO:0000256" key="1">
    <source>
        <dbReference type="ARBA" id="ARBA00022801"/>
    </source>
</evidence>
<evidence type="ECO:0000313" key="3">
    <source>
        <dbReference type="EMBL" id="MCH7407990.1"/>
    </source>
</evidence>
<keyword evidence="1 3" id="KW-0378">Hydrolase</keyword>
<dbReference type="Pfam" id="PF20434">
    <property type="entry name" value="BD-FAE"/>
    <property type="match status" value="1"/>
</dbReference>
<proteinExistence type="predicted"/>
<dbReference type="InterPro" id="IPR049492">
    <property type="entry name" value="BD-FAE-like_dom"/>
</dbReference>
<dbReference type="InterPro" id="IPR050300">
    <property type="entry name" value="GDXG_lipolytic_enzyme"/>
</dbReference>
<feature type="domain" description="BD-FAE-like" evidence="2">
    <location>
        <begin position="52"/>
        <end position="249"/>
    </location>
</feature>
<gene>
    <name evidence="3" type="ORF">MM239_01170</name>
</gene>
<comment type="caution">
    <text evidence="3">The sequence shown here is derived from an EMBL/GenBank/DDBJ whole genome shotgun (WGS) entry which is preliminary data.</text>
</comment>
<evidence type="ECO:0000259" key="2">
    <source>
        <dbReference type="Pfam" id="PF20434"/>
    </source>
</evidence>
<dbReference type="PANTHER" id="PTHR48081">
    <property type="entry name" value="AB HYDROLASE SUPERFAMILY PROTEIN C4A8.06C"/>
    <property type="match status" value="1"/>
</dbReference>
<reference evidence="3" key="1">
    <citation type="submission" date="2022-03" db="EMBL/GenBank/DDBJ databases">
        <title>De novo assembled genomes of Belliella spp. (Cyclobacteriaceae) strains.</title>
        <authorList>
            <person name="Szabo A."/>
            <person name="Korponai K."/>
            <person name="Felfoldi T."/>
        </authorList>
    </citation>
    <scope>NUCLEOTIDE SEQUENCE</scope>
    <source>
        <strain evidence="3">DSM 111904</strain>
    </source>
</reference>
<accession>A0ABS9UUY9</accession>
<dbReference type="Gene3D" id="3.40.50.1820">
    <property type="entry name" value="alpha/beta hydrolase"/>
    <property type="match status" value="1"/>
</dbReference>
<dbReference type="InterPro" id="IPR029058">
    <property type="entry name" value="AB_hydrolase_fold"/>
</dbReference>
<dbReference type="RefSeq" id="WP_241345926.1">
    <property type="nucleotide sequence ID" value="NZ_JAKZGP010000001.1"/>
</dbReference>
<keyword evidence="4" id="KW-1185">Reference proteome</keyword>
<dbReference type="PROSITE" id="PS51257">
    <property type="entry name" value="PROKAR_LIPOPROTEIN"/>
    <property type="match status" value="1"/>
</dbReference>
<protein>
    <submittedName>
        <fullName evidence="3">Alpha/beta hydrolase</fullName>
    </submittedName>
</protein>
<dbReference type="PANTHER" id="PTHR48081:SF13">
    <property type="entry name" value="ALPHA_BETA HYDROLASE"/>
    <property type="match status" value="1"/>
</dbReference>
<dbReference type="Proteomes" id="UP001165489">
    <property type="component" value="Unassembled WGS sequence"/>
</dbReference>
<name>A0ABS9UUY9_9BACT</name>
<dbReference type="EMBL" id="JAKZGP010000001">
    <property type="protein sequence ID" value="MCH7407990.1"/>
    <property type="molecule type" value="Genomic_DNA"/>
</dbReference>
<dbReference type="SUPFAM" id="SSF53474">
    <property type="entry name" value="alpha/beta-Hydrolases"/>
    <property type="match status" value="1"/>
</dbReference>
<evidence type="ECO:0000313" key="4">
    <source>
        <dbReference type="Proteomes" id="UP001165489"/>
    </source>
</evidence>